<protein>
    <submittedName>
        <fullName evidence="2">Uncharacterized protein</fullName>
    </submittedName>
</protein>
<dbReference type="AlphaFoldDB" id="A0A0F4YJN6"/>
<comment type="caution">
    <text evidence="2">The sequence shown here is derived from an EMBL/GenBank/DDBJ whole genome shotgun (WGS) entry which is preliminary data.</text>
</comment>
<dbReference type="Proteomes" id="UP000053958">
    <property type="component" value="Unassembled WGS sequence"/>
</dbReference>
<keyword evidence="1" id="KW-1133">Transmembrane helix</keyword>
<accession>A0A0F4YJN6</accession>
<reference evidence="2 3" key="1">
    <citation type="submission" date="2015-04" db="EMBL/GenBank/DDBJ databases">
        <authorList>
            <person name="Heijne W.H."/>
            <person name="Fedorova N.D."/>
            <person name="Nierman W.C."/>
            <person name="Vollebregt A.W."/>
            <person name="Zhao Z."/>
            <person name="Wu L."/>
            <person name="Kumar M."/>
            <person name="Stam H."/>
            <person name="van den Berg M.A."/>
            <person name="Pel H.J."/>
        </authorList>
    </citation>
    <scope>NUCLEOTIDE SEQUENCE [LARGE SCALE GENOMIC DNA]</scope>
    <source>
        <strain evidence="2 3">CBS 393.64</strain>
    </source>
</reference>
<gene>
    <name evidence="2" type="ORF">T310_7601</name>
</gene>
<feature type="transmembrane region" description="Helical" evidence="1">
    <location>
        <begin position="60"/>
        <end position="81"/>
    </location>
</feature>
<dbReference type="GeneID" id="25319872"/>
<keyword evidence="1" id="KW-0472">Membrane</keyword>
<dbReference type="RefSeq" id="XP_013325046.1">
    <property type="nucleotide sequence ID" value="XM_013469592.1"/>
</dbReference>
<evidence type="ECO:0000313" key="2">
    <source>
        <dbReference type="EMBL" id="KKA18434.1"/>
    </source>
</evidence>
<keyword evidence="3" id="KW-1185">Reference proteome</keyword>
<dbReference type="EMBL" id="LASV01000455">
    <property type="protein sequence ID" value="KKA18434.1"/>
    <property type="molecule type" value="Genomic_DNA"/>
</dbReference>
<sequence>MRHSTKDTPSSRAIRNTITLDNRPLQPIERSVRIACEDIKTRPQAESTPSCRQQRWLSRAFKASITAVNALFLALLLVSLYRLCAVYDLIDSVL</sequence>
<organism evidence="2 3">
    <name type="scientific">Rasamsonia emersonii (strain ATCC 16479 / CBS 393.64 / IMI 116815)</name>
    <dbReference type="NCBI Taxonomy" id="1408163"/>
    <lineage>
        <taxon>Eukaryota</taxon>
        <taxon>Fungi</taxon>
        <taxon>Dikarya</taxon>
        <taxon>Ascomycota</taxon>
        <taxon>Pezizomycotina</taxon>
        <taxon>Eurotiomycetes</taxon>
        <taxon>Eurotiomycetidae</taxon>
        <taxon>Eurotiales</taxon>
        <taxon>Trichocomaceae</taxon>
        <taxon>Rasamsonia</taxon>
    </lineage>
</organism>
<evidence type="ECO:0000313" key="3">
    <source>
        <dbReference type="Proteomes" id="UP000053958"/>
    </source>
</evidence>
<proteinExistence type="predicted"/>
<name>A0A0F4YJN6_RASE3</name>
<keyword evidence="1" id="KW-0812">Transmembrane</keyword>
<evidence type="ECO:0000256" key="1">
    <source>
        <dbReference type="SAM" id="Phobius"/>
    </source>
</evidence>